<feature type="region of interest" description="Disordered" evidence="1">
    <location>
        <begin position="113"/>
        <end position="135"/>
    </location>
</feature>
<feature type="compositionally biased region" description="Basic and acidic residues" evidence="1">
    <location>
        <begin position="248"/>
        <end position="258"/>
    </location>
</feature>
<name>A0AAV9PI65_9PEZI</name>
<dbReference type="AlphaFoldDB" id="A0AAV9PI65"/>
<accession>A0AAV9PI65</accession>
<evidence type="ECO:0000256" key="1">
    <source>
        <dbReference type="SAM" id="MobiDB-lite"/>
    </source>
</evidence>
<keyword evidence="3" id="KW-1185">Reference proteome</keyword>
<reference evidence="2 3" key="1">
    <citation type="submission" date="2023-08" db="EMBL/GenBank/DDBJ databases">
        <title>Black Yeasts Isolated from many extreme environments.</title>
        <authorList>
            <person name="Coleine C."/>
            <person name="Stajich J.E."/>
            <person name="Selbmann L."/>
        </authorList>
    </citation>
    <scope>NUCLEOTIDE SEQUENCE [LARGE SCALE GENOMIC DNA]</scope>
    <source>
        <strain evidence="2 3">CCFEE 5935</strain>
    </source>
</reference>
<feature type="region of interest" description="Disordered" evidence="1">
    <location>
        <begin position="247"/>
        <end position="266"/>
    </location>
</feature>
<feature type="compositionally biased region" description="Basic and acidic residues" evidence="1">
    <location>
        <begin position="182"/>
        <end position="191"/>
    </location>
</feature>
<organism evidence="2 3">
    <name type="scientific">Saxophila tyrrhenica</name>
    <dbReference type="NCBI Taxonomy" id="1690608"/>
    <lineage>
        <taxon>Eukaryota</taxon>
        <taxon>Fungi</taxon>
        <taxon>Dikarya</taxon>
        <taxon>Ascomycota</taxon>
        <taxon>Pezizomycotina</taxon>
        <taxon>Dothideomycetes</taxon>
        <taxon>Dothideomycetidae</taxon>
        <taxon>Mycosphaerellales</taxon>
        <taxon>Extremaceae</taxon>
        <taxon>Saxophila</taxon>
    </lineage>
</organism>
<dbReference type="GeneID" id="89925153"/>
<feature type="compositionally biased region" description="Acidic residues" evidence="1">
    <location>
        <begin position="124"/>
        <end position="135"/>
    </location>
</feature>
<feature type="region of interest" description="Disordered" evidence="1">
    <location>
        <begin position="159"/>
        <end position="214"/>
    </location>
</feature>
<dbReference type="EMBL" id="JAVRRT010000005">
    <property type="protein sequence ID" value="KAK5172169.1"/>
    <property type="molecule type" value="Genomic_DNA"/>
</dbReference>
<gene>
    <name evidence="2" type="ORF">LTR77_003807</name>
</gene>
<evidence type="ECO:0000313" key="2">
    <source>
        <dbReference type="EMBL" id="KAK5172169.1"/>
    </source>
</evidence>
<sequence>MQTNADANLLDFFYALDNSMWEKYRSDGEANYLHANETARELLSHADLPLLLRARAGVILTCTSDEPAEALQHAQEAVRVAKLIMDIVGDRAGRVETQLLANCEDVLQQAQDWQPESGAVEGEAGAEGEVGEADDEGEEVIVWQAEFVKEALRRRDLEASGREGLAETSSADQPGVAVAGQEKSKAVERTDKRKKKVTRRLDSRNTDEEEGLLQEYDLTTNVWVDLGTAVEPKFVDEDDEMLLTESEQLAKDEQKRADDDEMLLDF</sequence>
<dbReference type="RefSeq" id="XP_064661013.1">
    <property type="nucleotide sequence ID" value="XM_064801062.1"/>
</dbReference>
<proteinExistence type="predicted"/>
<dbReference type="Proteomes" id="UP001337655">
    <property type="component" value="Unassembled WGS sequence"/>
</dbReference>
<evidence type="ECO:0000313" key="3">
    <source>
        <dbReference type="Proteomes" id="UP001337655"/>
    </source>
</evidence>
<protein>
    <submittedName>
        <fullName evidence="2">Uncharacterized protein</fullName>
    </submittedName>
</protein>
<comment type="caution">
    <text evidence="2">The sequence shown here is derived from an EMBL/GenBank/DDBJ whole genome shotgun (WGS) entry which is preliminary data.</text>
</comment>